<dbReference type="AlphaFoldDB" id="A0A0R0M0T4"/>
<accession>A0A0R0M0T4</accession>
<proteinExistence type="predicted"/>
<name>A0A0R0M0T4_9MICR</name>
<evidence type="ECO:0000313" key="2">
    <source>
        <dbReference type="Proteomes" id="UP000051530"/>
    </source>
</evidence>
<protein>
    <submittedName>
        <fullName evidence="1">Uncharacterized protein</fullName>
    </submittedName>
</protein>
<gene>
    <name evidence="1" type="ORF">M153_40680001557</name>
</gene>
<evidence type="ECO:0000313" key="1">
    <source>
        <dbReference type="EMBL" id="KRH92609.1"/>
    </source>
</evidence>
<dbReference type="Proteomes" id="UP000051530">
    <property type="component" value="Unassembled WGS sequence"/>
</dbReference>
<organism evidence="1 2">
    <name type="scientific">Pseudoloma neurophilia</name>
    <dbReference type="NCBI Taxonomy" id="146866"/>
    <lineage>
        <taxon>Eukaryota</taxon>
        <taxon>Fungi</taxon>
        <taxon>Fungi incertae sedis</taxon>
        <taxon>Microsporidia</taxon>
        <taxon>Pseudoloma</taxon>
    </lineage>
</organism>
<dbReference type="VEuPathDB" id="MicrosporidiaDB:M153_40680001557"/>
<comment type="caution">
    <text evidence="1">The sequence shown here is derived from an EMBL/GenBank/DDBJ whole genome shotgun (WGS) entry which is preliminary data.</text>
</comment>
<feature type="non-terminal residue" evidence="1">
    <location>
        <position position="1"/>
    </location>
</feature>
<reference evidence="1 2" key="1">
    <citation type="submission" date="2015-07" db="EMBL/GenBank/DDBJ databases">
        <title>The genome of Pseudoloma neurophilia, a relevant intracellular parasite of the zebrafish.</title>
        <authorList>
            <person name="Ndikumana S."/>
            <person name="Pelin A."/>
            <person name="Sanders J."/>
            <person name="Corradi N."/>
        </authorList>
    </citation>
    <scope>NUCLEOTIDE SEQUENCE [LARGE SCALE GENOMIC DNA]</scope>
    <source>
        <strain evidence="1 2">MK1</strain>
    </source>
</reference>
<dbReference type="OrthoDB" id="2187412at2759"/>
<dbReference type="EMBL" id="LGUB01000799">
    <property type="protein sequence ID" value="KRH92609.1"/>
    <property type="molecule type" value="Genomic_DNA"/>
</dbReference>
<sequence length="237" mass="27667">ISIFKNMSNHSIKLRLRQSITAFLSHLQLLLAPINTVDQLSEILTDLHVKFERFGHWIDVYNAQKKMQPVKFVKQKTFVAKNTSHFENFTKNCIEEFDGTLDDNGDLILYDFTSENCHFIMTVHKKYGILQIETGSLELNVKVMEYYLTEILLTHEKSLSKTKSNSSKISDFLNIESLNELELGHIIEKIETFLSFYTDYTTRLCDFCLGKEFASERTIERDYFGAYHKECMGKDLE</sequence>
<keyword evidence="2" id="KW-1185">Reference proteome</keyword>